<dbReference type="EMBL" id="QXDL01000117">
    <property type="protein sequence ID" value="RIH82538.1"/>
    <property type="molecule type" value="Genomic_DNA"/>
</dbReference>
<proteinExistence type="predicted"/>
<organism evidence="1 2">
    <name type="scientific">Calidithermus terrae</name>
    <dbReference type="NCBI Taxonomy" id="1408545"/>
    <lineage>
        <taxon>Bacteria</taxon>
        <taxon>Thermotogati</taxon>
        <taxon>Deinococcota</taxon>
        <taxon>Deinococci</taxon>
        <taxon>Thermales</taxon>
        <taxon>Thermaceae</taxon>
        <taxon>Calidithermus</taxon>
    </lineage>
</organism>
<dbReference type="Pfam" id="PF01547">
    <property type="entry name" value="SBP_bac_1"/>
    <property type="match status" value="1"/>
</dbReference>
<reference evidence="1 2" key="1">
    <citation type="submission" date="2018-08" db="EMBL/GenBank/DDBJ databases">
        <title>Meiothermus terrae DSM 26712 genome sequencing project.</title>
        <authorList>
            <person name="Da Costa M.S."/>
            <person name="Albuquerque L."/>
            <person name="Raposo P."/>
            <person name="Froufe H.J.C."/>
            <person name="Barroso C.S."/>
            <person name="Egas C."/>
        </authorList>
    </citation>
    <scope>NUCLEOTIDE SEQUENCE [LARGE SCALE GENOMIC DNA]</scope>
    <source>
        <strain evidence="1 2">DSM 26712</strain>
    </source>
</reference>
<dbReference type="PANTHER" id="PTHR43649">
    <property type="entry name" value="ARABINOSE-BINDING PROTEIN-RELATED"/>
    <property type="match status" value="1"/>
</dbReference>
<dbReference type="SUPFAM" id="SSF53850">
    <property type="entry name" value="Periplasmic binding protein-like II"/>
    <property type="match status" value="1"/>
</dbReference>
<protein>
    <submittedName>
        <fullName evidence="1">sn-glycerol-3-phosphate-binding periplasmic protein UgpB</fullName>
    </submittedName>
</protein>
<dbReference type="AlphaFoldDB" id="A0A399EF21"/>
<dbReference type="Proteomes" id="UP000265715">
    <property type="component" value="Unassembled WGS sequence"/>
</dbReference>
<keyword evidence="2" id="KW-1185">Reference proteome</keyword>
<dbReference type="PANTHER" id="PTHR43649:SF30">
    <property type="entry name" value="ABC TRANSPORTER SUBSTRATE-BINDING PROTEIN"/>
    <property type="match status" value="1"/>
</dbReference>
<evidence type="ECO:0000313" key="1">
    <source>
        <dbReference type="EMBL" id="RIH82538.1"/>
    </source>
</evidence>
<dbReference type="InterPro" id="IPR006059">
    <property type="entry name" value="SBP"/>
</dbReference>
<gene>
    <name evidence="1" type="primary">ugpB_5</name>
    <name evidence="1" type="ORF">Mterra_02612</name>
</gene>
<name>A0A399EF21_9DEIN</name>
<dbReference type="OrthoDB" id="9795467at2"/>
<dbReference type="RefSeq" id="WP_119315617.1">
    <property type="nucleotide sequence ID" value="NZ_QXDL01000117.1"/>
</dbReference>
<dbReference type="InterPro" id="IPR050490">
    <property type="entry name" value="Bact_solute-bd_prot1"/>
</dbReference>
<dbReference type="Gene3D" id="3.40.190.10">
    <property type="entry name" value="Periplasmic binding protein-like II"/>
    <property type="match status" value="1"/>
</dbReference>
<comment type="caution">
    <text evidence="1">The sequence shown here is derived from an EMBL/GenBank/DDBJ whole genome shotgun (WGS) entry which is preliminary data.</text>
</comment>
<evidence type="ECO:0000313" key="2">
    <source>
        <dbReference type="Proteomes" id="UP000265715"/>
    </source>
</evidence>
<accession>A0A399EF21</accession>
<dbReference type="CDD" id="cd14748">
    <property type="entry name" value="PBP2_UgpB"/>
    <property type="match status" value="1"/>
</dbReference>
<sequence length="410" mass="45332">MKAHWLKAIATTAVALLSLGTAQKLTFWHYWDGANGQVLQGLIERYQKEHPGVTIEAVFVPGGELLTKLQTAITARQTPTMAISDLVAMPLLTRSGALAPLDGYIRQSNLNLADYFPGPLVYGLYQGKRYSLPVSASNLGLFWNKNLFRAAGLDPNRPPRNWDELLRYARQIKEKTGKWGLELFTQGGEGTTWQTQVYFWGAGAEFLGANNTAPAFNSAQGVRALQFLVDLVQKEKVAPVAPWGLFGRGEAAMVMDGSWMTQFFPQQVNFELGAAAFPFAPGGRPATNMGGEQIFIFQNADAATATAAWDFINWFSSTPVQVEWDRGTGFLPVRRSVANDPAYRAWVSNARPLMRPFVDSMAFAKPRPPVARYPQISDVFARYIQEALLGRLSPKEALDRAAQEVTPLLR</sequence>